<evidence type="ECO:0000256" key="3">
    <source>
        <dbReference type="ARBA" id="ARBA00022679"/>
    </source>
</evidence>
<feature type="compositionally biased region" description="Low complexity" evidence="8">
    <location>
        <begin position="242"/>
        <end position="254"/>
    </location>
</feature>
<dbReference type="EMBL" id="BEYU01000122">
    <property type="protein sequence ID" value="GBG32460.1"/>
    <property type="molecule type" value="Genomic_DNA"/>
</dbReference>
<dbReference type="PROSITE" id="PS00108">
    <property type="entry name" value="PROTEIN_KINASE_ST"/>
    <property type="match status" value="1"/>
</dbReference>
<keyword evidence="2" id="KW-0597">Phosphoprotein</keyword>
<dbReference type="SUPFAM" id="SSF56112">
    <property type="entry name" value="Protein kinase-like (PK-like)"/>
    <property type="match status" value="1"/>
</dbReference>
<evidence type="ECO:0000256" key="8">
    <source>
        <dbReference type="SAM" id="MobiDB-lite"/>
    </source>
</evidence>
<dbReference type="InterPro" id="IPR000961">
    <property type="entry name" value="AGC-kinase_C"/>
</dbReference>
<dbReference type="PROSITE" id="PS50011">
    <property type="entry name" value="PROTEIN_KINASE_DOM"/>
    <property type="match status" value="1"/>
</dbReference>
<keyword evidence="3" id="KW-0808">Transferase</keyword>
<feature type="compositionally biased region" description="Basic and acidic residues" evidence="8">
    <location>
        <begin position="102"/>
        <end position="114"/>
    </location>
</feature>
<evidence type="ECO:0000256" key="5">
    <source>
        <dbReference type="ARBA" id="ARBA00022777"/>
    </source>
</evidence>
<reference evidence="11 12" key="1">
    <citation type="submission" date="2017-12" db="EMBL/GenBank/DDBJ databases">
        <title>Sequencing, de novo assembly and annotation of complete genome of a new Thraustochytrid species, strain FCC1311.</title>
        <authorList>
            <person name="Sedici K."/>
            <person name="Godart F."/>
            <person name="Aiese Cigliano R."/>
            <person name="Sanseverino W."/>
            <person name="Barakat M."/>
            <person name="Ortet P."/>
            <person name="Marechal E."/>
            <person name="Cagnac O."/>
            <person name="Amato A."/>
        </authorList>
    </citation>
    <scope>NUCLEOTIDE SEQUENCE [LARGE SCALE GENOMIC DNA]</scope>
</reference>
<gene>
    <name evidence="11" type="ORF">FCC1311_086852</name>
</gene>
<evidence type="ECO:0000259" key="10">
    <source>
        <dbReference type="PROSITE" id="PS51285"/>
    </source>
</evidence>
<dbReference type="Gene3D" id="1.10.510.10">
    <property type="entry name" value="Transferase(Phosphotransferase) domain 1"/>
    <property type="match status" value="1"/>
</dbReference>
<dbReference type="InParanoid" id="A0A2R5GNJ9"/>
<evidence type="ECO:0000256" key="7">
    <source>
        <dbReference type="PROSITE-ProRule" id="PRU10141"/>
    </source>
</evidence>
<dbReference type="InterPro" id="IPR017441">
    <property type="entry name" value="Protein_kinase_ATP_BS"/>
</dbReference>
<evidence type="ECO:0000259" key="9">
    <source>
        <dbReference type="PROSITE" id="PS50011"/>
    </source>
</evidence>
<comment type="caution">
    <text evidence="11">The sequence shown here is derived from an EMBL/GenBank/DDBJ whole genome shotgun (WGS) entry which is preliminary data.</text>
</comment>
<feature type="region of interest" description="Disordered" evidence="8">
    <location>
        <begin position="1"/>
        <end position="20"/>
    </location>
</feature>
<feature type="compositionally biased region" description="Low complexity" evidence="8">
    <location>
        <begin position="1"/>
        <end position="13"/>
    </location>
</feature>
<dbReference type="GO" id="GO:0004674">
    <property type="term" value="F:protein serine/threonine kinase activity"/>
    <property type="evidence" value="ECO:0007669"/>
    <property type="project" value="UniProtKB-KW"/>
</dbReference>
<evidence type="ECO:0000256" key="2">
    <source>
        <dbReference type="ARBA" id="ARBA00022553"/>
    </source>
</evidence>
<feature type="domain" description="Protein kinase" evidence="9">
    <location>
        <begin position="265"/>
        <end position="527"/>
    </location>
</feature>
<evidence type="ECO:0000256" key="1">
    <source>
        <dbReference type="ARBA" id="ARBA00022527"/>
    </source>
</evidence>
<dbReference type="FunFam" id="1.10.510.10:FF:000008">
    <property type="entry name" value="Non-specific serine/threonine protein kinase"/>
    <property type="match status" value="1"/>
</dbReference>
<feature type="compositionally biased region" description="Basic and acidic residues" evidence="8">
    <location>
        <begin position="211"/>
        <end position="221"/>
    </location>
</feature>
<proteinExistence type="predicted"/>
<feature type="region of interest" description="Disordered" evidence="8">
    <location>
        <begin position="88"/>
        <end position="195"/>
    </location>
</feature>
<dbReference type="InterPro" id="IPR011009">
    <property type="entry name" value="Kinase-like_dom_sf"/>
</dbReference>
<dbReference type="InterPro" id="IPR008271">
    <property type="entry name" value="Ser/Thr_kinase_AS"/>
</dbReference>
<evidence type="ECO:0000313" key="12">
    <source>
        <dbReference type="Proteomes" id="UP000241890"/>
    </source>
</evidence>
<name>A0A2R5GNJ9_9STRA</name>
<feature type="region of interest" description="Disordered" evidence="8">
    <location>
        <begin position="211"/>
        <end position="255"/>
    </location>
</feature>
<evidence type="ECO:0000313" key="11">
    <source>
        <dbReference type="EMBL" id="GBG32460.1"/>
    </source>
</evidence>
<keyword evidence="6 7" id="KW-0067">ATP-binding</keyword>
<keyword evidence="4 7" id="KW-0547">Nucleotide-binding</keyword>
<dbReference type="SMART" id="SM00220">
    <property type="entry name" value="S_TKc"/>
    <property type="match status" value="1"/>
</dbReference>
<feature type="binding site" evidence="7">
    <location>
        <position position="294"/>
    </location>
    <ligand>
        <name>ATP</name>
        <dbReference type="ChEBI" id="CHEBI:30616"/>
    </ligand>
</feature>
<keyword evidence="5 11" id="KW-0418">Kinase</keyword>
<dbReference type="PANTHER" id="PTHR24351">
    <property type="entry name" value="RIBOSOMAL PROTEIN S6 KINASE"/>
    <property type="match status" value="1"/>
</dbReference>
<dbReference type="GO" id="GO:0005524">
    <property type="term" value="F:ATP binding"/>
    <property type="evidence" value="ECO:0007669"/>
    <property type="project" value="UniProtKB-UniRule"/>
</dbReference>
<evidence type="ECO:0000256" key="4">
    <source>
        <dbReference type="ARBA" id="ARBA00022741"/>
    </source>
</evidence>
<feature type="domain" description="AGC-kinase C-terminal" evidence="10">
    <location>
        <begin position="528"/>
        <end position="594"/>
    </location>
</feature>
<dbReference type="Gene3D" id="3.30.200.20">
    <property type="entry name" value="Phosphorylase Kinase, domain 1"/>
    <property type="match status" value="1"/>
</dbReference>
<dbReference type="PROSITE" id="PS51285">
    <property type="entry name" value="AGC_KINASE_CTER"/>
    <property type="match status" value="1"/>
</dbReference>
<dbReference type="Proteomes" id="UP000241890">
    <property type="component" value="Unassembled WGS sequence"/>
</dbReference>
<evidence type="ECO:0000256" key="6">
    <source>
        <dbReference type="ARBA" id="ARBA00022840"/>
    </source>
</evidence>
<dbReference type="InterPro" id="IPR000719">
    <property type="entry name" value="Prot_kinase_dom"/>
</dbReference>
<accession>A0A2R5GNJ9</accession>
<keyword evidence="12" id="KW-1185">Reference proteome</keyword>
<dbReference type="AlphaFoldDB" id="A0A2R5GNJ9"/>
<feature type="compositionally biased region" description="Low complexity" evidence="8">
    <location>
        <begin position="157"/>
        <end position="195"/>
    </location>
</feature>
<dbReference type="Pfam" id="PF00069">
    <property type="entry name" value="Pkinase"/>
    <property type="match status" value="1"/>
</dbReference>
<organism evidence="11 12">
    <name type="scientific">Hondaea fermentalgiana</name>
    <dbReference type="NCBI Taxonomy" id="2315210"/>
    <lineage>
        <taxon>Eukaryota</taxon>
        <taxon>Sar</taxon>
        <taxon>Stramenopiles</taxon>
        <taxon>Bigyra</taxon>
        <taxon>Labyrinthulomycetes</taxon>
        <taxon>Thraustochytrida</taxon>
        <taxon>Thraustochytriidae</taxon>
        <taxon>Hondaea</taxon>
    </lineage>
</organism>
<sequence length="614" mass="65959">MGVASSAPAPAGSAAGGSCGLESSVLMRGGQEAADVAALEAGLGLDTAGARRCAAAQAAAAADTHMPSPRAQTMSNARIAEGSAHAGFVISSNSKRKAGKRAPRDSTLSREERLAQALAPQGIETKYSTGSGAPAKSQHYNNSNASDEDDSCFAEDSSASSSTSSHSSASTSTSTSTNTSSAQAAHAPAAESASSTGIGSLVDLANSMTVEDLRDSSDRPTRRVKPRAPSSTQSPPHRHSSDVLSGSSAGSAGDVVREPVSLRSFEILKVLGRGSHGKVYLVKHRSTGVLYAMKQLKKDNVMRQRQEANTRRELRVNVAMQEDDKPCPFIVPLRFAFHSRSRLYMVFDFMKGGELYTHLSIRGRLPEVLARFYAAEIAIALAALHAKGFIYRDLKPENLLLDEEGHILLADFGLCQDGISSATAGSTTFAGTCEYLAPEILNYKEHGFAVDYWALGMVVYELLTGLPPFYSYNQQEVVDGILNKTLEFPRYVSPSARNLVERLLDRNPATRLGSRRGFDEVLEHPFFQGFDWMALAARESPPPFRPPSDDVVCNFDPEFTQQRLDAEPDYVPPRTHDVFDGFYFDSEDPINGSPSLERVATDPALSGESGVAFC</sequence>
<keyword evidence="1" id="KW-0723">Serine/threonine-protein kinase</keyword>
<dbReference type="SMART" id="SM00133">
    <property type="entry name" value="S_TK_X"/>
    <property type="match status" value="1"/>
</dbReference>
<protein>
    <submittedName>
        <fullName evidence="11">Protein kinase, putative</fullName>
    </submittedName>
</protein>
<dbReference type="CDD" id="cd05123">
    <property type="entry name" value="STKc_AGC"/>
    <property type="match status" value="1"/>
</dbReference>
<dbReference type="PROSITE" id="PS00107">
    <property type="entry name" value="PROTEIN_KINASE_ATP"/>
    <property type="match status" value="1"/>
</dbReference>
<dbReference type="InterPro" id="IPR045270">
    <property type="entry name" value="STKc_AGC"/>
</dbReference>